<sequence length="69" mass="7049">MDGLFLGRLLCAEFRQVACLSSHSGEGPTVCLPLVGRIPPPVSTSGRGQLGLTARLGSGGLYGDGCRCS</sequence>
<dbReference type="EMBL" id="CM046399">
    <property type="protein sequence ID" value="KAI8527613.1"/>
    <property type="molecule type" value="Genomic_DNA"/>
</dbReference>
<evidence type="ECO:0000313" key="1">
    <source>
        <dbReference type="EMBL" id="KAI8527613.1"/>
    </source>
</evidence>
<name>A0ACC0LFT1_RHOML</name>
<accession>A0ACC0LFT1</accession>
<comment type="caution">
    <text evidence="1">The sequence shown here is derived from an EMBL/GenBank/DDBJ whole genome shotgun (WGS) entry which is preliminary data.</text>
</comment>
<reference evidence="1" key="1">
    <citation type="submission" date="2022-02" db="EMBL/GenBank/DDBJ databases">
        <title>Plant Genome Project.</title>
        <authorList>
            <person name="Zhang R.-G."/>
        </authorList>
    </citation>
    <scope>NUCLEOTIDE SEQUENCE</scope>
    <source>
        <strain evidence="1">AT1</strain>
    </source>
</reference>
<gene>
    <name evidence="1" type="ORF">RHMOL_Rhmol12G0089100</name>
</gene>
<protein>
    <submittedName>
        <fullName evidence="1">Uncharacterized protein</fullName>
    </submittedName>
</protein>
<organism evidence="1 2">
    <name type="scientific">Rhododendron molle</name>
    <name type="common">Chinese azalea</name>
    <name type="synonym">Azalea mollis</name>
    <dbReference type="NCBI Taxonomy" id="49168"/>
    <lineage>
        <taxon>Eukaryota</taxon>
        <taxon>Viridiplantae</taxon>
        <taxon>Streptophyta</taxon>
        <taxon>Embryophyta</taxon>
        <taxon>Tracheophyta</taxon>
        <taxon>Spermatophyta</taxon>
        <taxon>Magnoliopsida</taxon>
        <taxon>eudicotyledons</taxon>
        <taxon>Gunneridae</taxon>
        <taxon>Pentapetalae</taxon>
        <taxon>asterids</taxon>
        <taxon>Ericales</taxon>
        <taxon>Ericaceae</taxon>
        <taxon>Ericoideae</taxon>
        <taxon>Rhodoreae</taxon>
        <taxon>Rhododendron</taxon>
    </lineage>
</organism>
<proteinExistence type="predicted"/>
<evidence type="ECO:0000313" key="2">
    <source>
        <dbReference type="Proteomes" id="UP001062846"/>
    </source>
</evidence>
<keyword evidence="2" id="KW-1185">Reference proteome</keyword>
<dbReference type="Proteomes" id="UP001062846">
    <property type="component" value="Chromosome 12"/>
</dbReference>